<dbReference type="Pfam" id="PF13720">
    <property type="entry name" value="Acetyltransf_11"/>
    <property type="match status" value="1"/>
</dbReference>
<dbReference type="GO" id="GO:0016020">
    <property type="term" value="C:membrane"/>
    <property type="evidence" value="ECO:0007669"/>
    <property type="project" value="GOC"/>
</dbReference>
<evidence type="ECO:0000259" key="6">
    <source>
        <dbReference type="Pfam" id="PF13720"/>
    </source>
</evidence>
<organism evidence="7">
    <name type="scientific">Tuwongella immobilis</name>
    <dbReference type="NCBI Taxonomy" id="692036"/>
    <lineage>
        <taxon>Bacteria</taxon>
        <taxon>Pseudomonadati</taxon>
        <taxon>Planctomycetota</taxon>
        <taxon>Planctomycetia</taxon>
        <taxon>Gemmatales</taxon>
        <taxon>Gemmataceae</taxon>
        <taxon>Tuwongella</taxon>
    </lineage>
</organism>
<dbReference type="RefSeq" id="WP_162657531.1">
    <property type="nucleotide sequence ID" value="NZ_LR593887.1"/>
</dbReference>
<dbReference type="NCBIfam" id="NF003657">
    <property type="entry name" value="PRK05289.1"/>
    <property type="match status" value="1"/>
</dbReference>
<dbReference type="NCBIfam" id="TIGR01852">
    <property type="entry name" value="lipid_A_lpxA"/>
    <property type="match status" value="1"/>
</dbReference>
<evidence type="ECO:0000313" key="8">
    <source>
        <dbReference type="Proteomes" id="UP000464378"/>
    </source>
</evidence>
<dbReference type="SUPFAM" id="SSF51161">
    <property type="entry name" value="Trimeric LpxA-like enzymes"/>
    <property type="match status" value="1"/>
</dbReference>
<dbReference type="InterPro" id="IPR011004">
    <property type="entry name" value="Trimer_LpxA-like_sf"/>
</dbReference>
<keyword evidence="8" id="KW-1185">Reference proteome</keyword>
<dbReference type="EMBL" id="LR593887">
    <property type="protein sequence ID" value="VTS01130.1"/>
    <property type="molecule type" value="Genomic_DNA"/>
</dbReference>
<keyword evidence="2" id="KW-0441">Lipid A biosynthesis</keyword>
<dbReference type="Pfam" id="PF00132">
    <property type="entry name" value="Hexapep"/>
    <property type="match status" value="1"/>
</dbReference>
<evidence type="ECO:0000256" key="3">
    <source>
        <dbReference type="ARBA" id="ARBA00022679"/>
    </source>
</evidence>
<accession>A0A6C2YL97</accession>
<dbReference type="CDD" id="cd03351">
    <property type="entry name" value="LbH_UDP-GlcNAc_AT"/>
    <property type="match status" value="1"/>
</dbReference>
<dbReference type="PANTHER" id="PTHR43480">
    <property type="entry name" value="ACYL-[ACYL-CARRIER-PROTEIN]--UDP-N-ACETYLGLUCOSAMINE O-ACYLTRANSFERASE"/>
    <property type="match status" value="1"/>
</dbReference>
<dbReference type="GO" id="GO:0008780">
    <property type="term" value="F:acyl-[acyl-carrier-protein]-UDP-N-acetylglucosamine O-acyltransferase activity"/>
    <property type="evidence" value="ECO:0007669"/>
    <property type="project" value="InterPro"/>
</dbReference>
<evidence type="ECO:0000256" key="4">
    <source>
        <dbReference type="ARBA" id="ARBA00023098"/>
    </source>
</evidence>
<dbReference type="AlphaFoldDB" id="A0A6C2YL97"/>
<keyword evidence="5" id="KW-0012">Acyltransferase</keyword>
<gene>
    <name evidence="7" type="ORF">GMBLW1_16120</name>
</gene>
<evidence type="ECO:0000256" key="1">
    <source>
        <dbReference type="ARBA" id="ARBA00022516"/>
    </source>
</evidence>
<dbReference type="Gene3D" id="1.20.1180.10">
    <property type="entry name" value="Udp N-acetylglucosamine O-acyltransferase, C-terminal domain"/>
    <property type="match status" value="1"/>
</dbReference>
<dbReference type="KEGG" id="tim:GMBLW1_16120"/>
<evidence type="ECO:0000256" key="2">
    <source>
        <dbReference type="ARBA" id="ARBA00022556"/>
    </source>
</evidence>
<evidence type="ECO:0000256" key="5">
    <source>
        <dbReference type="ARBA" id="ARBA00023315"/>
    </source>
</evidence>
<dbReference type="InterPro" id="IPR037157">
    <property type="entry name" value="Acetyltransf_C_sf"/>
</dbReference>
<reference evidence="7" key="1">
    <citation type="submission" date="2019-04" db="EMBL/GenBank/DDBJ databases">
        <authorList>
            <consortium name="Science for Life Laboratories"/>
        </authorList>
    </citation>
    <scope>NUCLEOTIDE SEQUENCE</scope>
    <source>
        <strain evidence="7">MBLW1</strain>
    </source>
</reference>
<dbReference type="InterPro" id="IPR010137">
    <property type="entry name" value="Lipid_A_LpxA"/>
</dbReference>
<dbReference type="PANTHER" id="PTHR43480:SF1">
    <property type="entry name" value="ACYL-[ACYL-CARRIER-PROTEIN]--UDP-N-ACETYLGLUCOSAMINE O-ACYLTRANSFERASE, MITOCHONDRIAL-RELATED"/>
    <property type="match status" value="1"/>
</dbReference>
<dbReference type="EMBL" id="LR586016">
    <property type="protein sequence ID" value="VIP02348.1"/>
    <property type="molecule type" value="Genomic_DNA"/>
</dbReference>
<dbReference type="InterPro" id="IPR001451">
    <property type="entry name" value="Hexapep"/>
</dbReference>
<name>A0A6C2YL97_9BACT</name>
<keyword evidence="1" id="KW-0444">Lipid biosynthesis</keyword>
<feature type="domain" description="UDP N-acetylglucosamine O-acyltransferase C-terminal" evidence="6">
    <location>
        <begin position="177"/>
        <end position="257"/>
    </location>
</feature>
<proteinExistence type="predicted"/>
<dbReference type="Proteomes" id="UP000464378">
    <property type="component" value="Chromosome"/>
</dbReference>
<dbReference type="InParanoid" id="A0A6C2YL97"/>
<dbReference type="InterPro" id="IPR029098">
    <property type="entry name" value="Acetyltransf_C"/>
</dbReference>
<dbReference type="PIRSF" id="PIRSF000456">
    <property type="entry name" value="UDP-GlcNAc_acltr"/>
    <property type="match status" value="1"/>
</dbReference>
<dbReference type="GO" id="GO:0009245">
    <property type="term" value="P:lipid A biosynthetic process"/>
    <property type="evidence" value="ECO:0007669"/>
    <property type="project" value="UniProtKB-KW"/>
</dbReference>
<dbReference type="Gene3D" id="2.160.10.10">
    <property type="entry name" value="Hexapeptide repeat proteins"/>
    <property type="match status" value="1"/>
</dbReference>
<keyword evidence="3" id="KW-0808">Transferase</keyword>
<protein>
    <recommendedName>
        <fullName evidence="6">UDP N-acetylglucosamine O-acyltransferase C-terminal domain-containing protein</fullName>
    </recommendedName>
</protein>
<sequence length="272" mass="29508">MASRIHPTAVISSEAQLADGVEVGPYVVIEGPVQVGTGTILRPFTHLIGPLTIGEGNDIGTGTVIGGKPQHAGYQNEPTSTIVGNHNIFREHVTIHRGSHAGTGVTKVGDHNYFMANAHVAHDCEVGNHCYLINNACLGGHVLMADRSMVSGNSAVHQWCRVGRLSLVSGTTSASKDVPPFMIVQRISQVTGINLVGLRRSQFSQQQIQAIKHAYRVLYRSKTPWNLVIPQLEAEYGLVDVIAELLQFIRTTRRGVCHSFHEARDDRENAAA</sequence>
<dbReference type="FunCoup" id="A0A6C2YL97">
    <property type="interactions" value="359"/>
</dbReference>
<evidence type="ECO:0000313" key="7">
    <source>
        <dbReference type="EMBL" id="VIP02348.1"/>
    </source>
</evidence>
<keyword evidence="4" id="KW-0443">Lipid metabolism</keyword>